<proteinExistence type="predicted"/>
<evidence type="ECO:0000259" key="3">
    <source>
        <dbReference type="Pfam" id="PF06568"/>
    </source>
</evidence>
<dbReference type="RefSeq" id="WP_378143615.1">
    <property type="nucleotide sequence ID" value="NZ_CP059896.1"/>
</dbReference>
<dbReference type="InterPro" id="IPR009506">
    <property type="entry name" value="YjiS-like"/>
</dbReference>
<keyword evidence="2" id="KW-0812">Transmembrane</keyword>
<keyword evidence="2" id="KW-1133">Transmembrane helix</keyword>
<dbReference type="Pfam" id="PF06568">
    <property type="entry name" value="YjiS-like"/>
    <property type="match status" value="1"/>
</dbReference>
<gene>
    <name evidence="4" type="ORF">ACFOHV_16160</name>
</gene>
<protein>
    <submittedName>
        <fullName evidence="4">DUF1127 domain-containing protein</fullName>
    </submittedName>
</protein>
<evidence type="ECO:0000256" key="1">
    <source>
        <dbReference type="SAM" id="MobiDB-lite"/>
    </source>
</evidence>
<feature type="region of interest" description="Disordered" evidence="1">
    <location>
        <begin position="1"/>
        <end position="45"/>
    </location>
</feature>
<accession>A0ABV7I2D1</accession>
<evidence type="ECO:0000313" key="4">
    <source>
        <dbReference type="EMBL" id="MFC3164814.1"/>
    </source>
</evidence>
<keyword evidence="5" id="KW-1185">Reference proteome</keyword>
<evidence type="ECO:0000313" key="5">
    <source>
        <dbReference type="Proteomes" id="UP001595647"/>
    </source>
</evidence>
<feature type="domain" description="YjiS-like" evidence="3">
    <location>
        <begin position="56"/>
        <end position="87"/>
    </location>
</feature>
<evidence type="ECO:0000256" key="2">
    <source>
        <dbReference type="SAM" id="Phobius"/>
    </source>
</evidence>
<sequence>MDNHDPGRTRPRRNVVDLSSAGHATSAEVTMNRGTTDRPAGGPAHAASWLAGVAAFFRRMRERRRNRNALHGLSDQTLKDIGVSRGQFDGDFDRYRRSQSYGLERLTRL</sequence>
<reference evidence="5" key="1">
    <citation type="journal article" date="2019" name="Int. J. Syst. Evol. Microbiol.">
        <title>The Global Catalogue of Microorganisms (GCM) 10K type strain sequencing project: providing services to taxonomists for standard genome sequencing and annotation.</title>
        <authorList>
            <consortium name="The Broad Institute Genomics Platform"/>
            <consortium name="The Broad Institute Genome Sequencing Center for Infectious Disease"/>
            <person name="Wu L."/>
            <person name="Ma J."/>
        </authorList>
    </citation>
    <scope>NUCLEOTIDE SEQUENCE [LARGE SCALE GENOMIC DNA]</scope>
    <source>
        <strain evidence="5">KCTC 52231</strain>
    </source>
</reference>
<dbReference type="EMBL" id="JBHRTG010000019">
    <property type="protein sequence ID" value="MFC3164814.1"/>
    <property type="molecule type" value="Genomic_DNA"/>
</dbReference>
<dbReference type="Proteomes" id="UP001595647">
    <property type="component" value="Unassembled WGS sequence"/>
</dbReference>
<organism evidence="4 5">
    <name type="scientific">Ciceribacter thiooxidans</name>
    <dbReference type="NCBI Taxonomy" id="1969821"/>
    <lineage>
        <taxon>Bacteria</taxon>
        <taxon>Pseudomonadati</taxon>
        <taxon>Pseudomonadota</taxon>
        <taxon>Alphaproteobacteria</taxon>
        <taxon>Hyphomicrobiales</taxon>
        <taxon>Rhizobiaceae</taxon>
        <taxon>Ciceribacter</taxon>
    </lineage>
</organism>
<comment type="caution">
    <text evidence="4">The sequence shown here is derived from an EMBL/GenBank/DDBJ whole genome shotgun (WGS) entry which is preliminary data.</text>
</comment>
<keyword evidence="2" id="KW-0472">Membrane</keyword>
<name>A0ABV7I2D1_9HYPH</name>
<feature type="transmembrane region" description="Helical" evidence="2">
    <location>
        <begin position="40"/>
        <end position="57"/>
    </location>
</feature>